<organism evidence="1 2">
    <name type="scientific">Komagataeibacter europaeus</name>
    <name type="common">Gluconacetobacter europaeus</name>
    <dbReference type="NCBI Taxonomy" id="33995"/>
    <lineage>
        <taxon>Bacteria</taxon>
        <taxon>Pseudomonadati</taxon>
        <taxon>Pseudomonadota</taxon>
        <taxon>Alphaproteobacteria</taxon>
        <taxon>Acetobacterales</taxon>
        <taxon>Acetobacteraceae</taxon>
        <taxon>Komagataeibacter</taxon>
    </lineage>
</organism>
<sequence length="129" mass="15085">MSILSELAIPLTREQSIDTASAYAEQIKGSPRLKTLAYWRFRAKEQGAPAWFIKMIDVEVNVIINRLVILEEWGRAGDSWAFASHTMRLIYWADMMARQYINPHMMDAHNTDKVEVWLQTFNQKSPRRD</sequence>
<name>A0A0M0EBL1_KOMEU</name>
<reference evidence="1" key="1">
    <citation type="submission" date="2015-08" db="EMBL/GenBank/DDBJ databases">
        <title>Draft genome sequence of Komagataeibacter europaeus CECT 8546 a cellulose producer strain from vinegar produced by the traditional method.</title>
        <authorList>
            <person name="Poehlein A."/>
            <person name="Valera M.J."/>
            <person name="Haack F.S."/>
            <person name="Mas A."/>
            <person name="Daniel R."/>
            <person name="Streit W.R."/>
            <person name="Mateo E."/>
        </authorList>
    </citation>
    <scope>NUCLEOTIDE SEQUENCE [LARGE SCALE GENOMIC DNA]</scope>
    <source>
        <strain evidence="1">CECT 8546</strain>
    </source>
</reference>
<keyword evidence="2" id="KW-1185">Reference proteome</keyword>
<accession>A0A0M0EBL1</accession>
<dbReference type="PATRIC" id="fig|33995.3.peg.4308"/>
<comment type="caution">
    <text evidence="1">The sequence shown here is derived from an EMBL/GenBank/DDBJ whole genome shotgun (WGS) entry which is preliminary data.</text>
</comment>
<dbReference type="RefSeq" id="WP_053324289.1">
    <property type="nucleotide sequence ID" value="NZ_LHUQ01000096.1"/>
</dbReference>
<protein>
    <submittedName>
        <fullName evidence="1">Uncharacterized protein</fullName>
    </submittedName>
</protein>
<proteinExistence type="predicted"/>
<dbReference type="EMBL" id="LHUQ01000096">
    <property type="protein sequence ID" value="KON62623.1"/>
    <property type="molecule type" value="Genomic_DNA"/>
</dbReference>
<evidence type="ECO:0000313" key="2">
    <source>
        <dbReference type="Proteomes" id="UP000037566"/>
    </source>
</evidence>
<dbReference type="Proteomes" id="UP000037566">
    <property type="component" value="Unassembled WGS sequence"/>
</dbReference>
<dbReference type="AlphaFoldDB" id="A0A0M0EBL1"/>
<gene>
    <name evidence="1" type="ORF">KOEU_38960</name>
</gene>
<evidence type="ECO:0000313" key="1">
    <source>
        <dbReference type="EMBL" id="KON62623.1"/>
    </source>
</evidence>